<dbReference type="InterPro" id="IPR003874">
    <property type="entry name" value="CDC45"/>
</dbReference>
<keyword evidence="5" id="KW-0131">Cell cycle</keyword>
<dbReference type="GO" id="GO:0000727">
    <property type="term" value="P:double-strand break repair via break-induced replication"/>
    <property type="evidence" value="ECO:0000318"/>
    <property type="project" value="GO_Central"/>
</dbReference>
<name>A0A1Y1IF89_KLENI</name>
<dbReference type="PANTHER" id="PTHR10507">
    <property type="entry name" value="CDC45-RELATED PROTEIN"/>
    <property type="match status" value="1"/>
</dbReference>
<protein>
    <submittedName>
        <fullName evidence="7">Cell division cycle 45(CDC45)-related protein</fullName>
    </submittedName>
</protein>
<proteinExistence type="inferred from homology"/>
<dbReference type="GO" id="GO:0031261">
    <property type="term" value="C:DNA replication preinitiation complex"/>
    <property type="evidence" value="ECO:0000318"/>
    <property type="project" value="GO_Central"/>
</dbReference>
<dbReference type="AlphaFoldDB" id="A0A1Y1IF89"/>
<dbReference type="GO" id="GO:0003697">
    <property type="term" value="F:single-stranded DNA binding"/>
    <property type="evidence" value="ECO:0000318"/>
    <property type="project" value="GO_Central"/>
</dbReference>
<keyword evidence="7" id="KW-0132">Cell division</keyword>
<dbReference type="GO" id="GO:0003688">
    <property type="term" value="F:DNA replication origin binding"/>
    <property type="evidence" value="ECO:0000318"/>
    <property type="project" value="GO_Central"/>
</dbReference>
<feature type="region of interest" description="Disordered" evidence="6">
    <location>
        <begin position="149"/>
        <end position="216"/>
    </location>
</feature>
<sequence>MVVERDLYQAYDTIRNEAYRASSNNLNIYVSANETDSIVSLRLLTELLKGDTITYSVFPVSGYEDIQRHADKGISQNDEYCCAILLNCGGTEDLAARLNIGAKTTLFVIDSHRPLHLHNLSSKNKQVVVVYNEDDAADQDNAYPELADLIRRSDPASDNDLTEDEDEEASSSESDDGYASSDHEGPSHRPEKRRRKVGPGGTFSPVGRRKERQEWQRQKSEYYARGSFYGRACGLTLYRMAHLLNRTKNELLWYAIIAVTDQFIHERLTLERYQQVVIELEKDVEIASADDNVRNPSHVILEDGIRIRIGDFHRITAEDEPRLMLMRHWTLYNSIAYSSYVAARLKTYTERGRRQLNLMLADMGLPKKECEQKFTHMHPDVKGRLKEQLEKLGPRFGLDELFFRSFQLSHGYTSVVSAADVVYGLTALLEMTEYEGTTQMDNFWSAVNALTNRVDLNHGIEHAKTVQVATIDQGSLAKQSKRVHFGKYFMTFDLEDPKDTRKLAHPLALSKLTLFIMDIMLESGKKRKPAVSWARMPGTDRLLVVGVQPRPTLGEATGNQLGILFHRVAEEQGLEYHHDGFETAWIMIKAKDKQNFELALHDASIGRRQRIP</sequence>
<dbReference type="GO" id="GO:1902977">
    <property type="term" value="P:mitotic DNA replication preinitiation complex assembly"/>
    <property type="evidence" value="ECO:0000318"/>
    <property type="project" value="GO_Central"/>
</dbReference>
<evidence type="ECO:0000256" key="3">
    <source>
        <dbReference type="ARBA" id="ARBA00022705"/>
    </source>
</evidence>
<dbReference type="OMA" id="EDCFMEA"/>
<dbReference type="STRING" id="105231.A0A1Y1IF89"/>
<dbReference type="EMBL" id="DF237298">
    <property type="protein sequence ID" value="GAQ87387.1"/>
    <property type="molecule type" value="Genomic_DNA"/>
</dbReference>
<dbReference type="GO" id="GO:0051301">
    <property type="term" value="P:cell division"/>
    <property type="evidence" value="ECO:0007669"/>
    <property type="project" value="UniProtKB-KW"/>
</dbReference>
<feature type="compositionally biased region" description="Acidic residues" evidence="6">
    <location>
        <begin position="160"/>
        <end position="176"/>
    </location>
</feature>
<evidence type="ECO:0000256" key="1">
    <source>
        <dbReference type="ARBA" id="ARBA00004123"/>
    </source>
</evidence>
<dbReference type="Proteomes" id="UP000054558">
    <property type="component" value="Unassembled WGS sequence"/>
</dbReference>
<reference evidence="7 8" key="1">
    <citation type="journal article" date="2014" name="Nat. Commun.">
        <title>Klebsormidium flaccidum genome reveals primary factors for plant terrestrial adaptation.</title>
        <authorList>
            <person name="Hori K."/>
            <person name="Maruyama F."/>
            <person name="Fujisawa T."/>
            <person name="Togashi T."/>
            <person name="Yamamoto N."/>
            <person name="Seo M."/>
            <person name="Sato S."/>
            <person name="Yamada T."/>
            <person name="Mori H."/>
            <person name="Tajima N."/>
            <person name="Moriyama T."/>
            <person name="Ikeuchi M."/>
            <person name="Watanabe M."/>
            <person name="Wada H."/>
            <person name="Kobayashi K."/>
            <person name="Saito M."/>
            <person name="Masuda T."/>
            <person name="Sasaki-Sekimoto Y."/>
            <person name="Mashiguchi K."/>
            <person name="Awai K."/>
            <person name="Shimojima M."/>
            <person name="Masuda S."/>
            <person name="Iwai M."/>
            <person name="Nobusawa T."/>
            <person name="Narise T."/>
            <person name="Kondo S."/>
            <person name="Saito H."/>
            <person name="Sato R."/>
            <person name="Murakawa M."/>
            <person name="Ihara Y."/>
            <person name="Oshima-Yamada Y."/>
            <person name="Ohtaka K."/>
            <person name="Satoh M."/>
            <person name="Sonobe K."/>
            <person name="Ishii M."/>
            <person name="Ohtani R."/>
            <person name="Kanamori-Sato M."/>
            <person name="Honoki R."/>
            <person name="Miyazaki D."/>
            <person name="Mochizuki H."/>
            <person name="Umetsu J."/>
            <person name="Higashi K."/>
            <person name="Shibata D."/>
            <person name="Kamiya Y."/>
            <person name="Sato N."/>
            <person name="Nakamura Y."/>
            <person name="Tabata S."/>
            <person name="Ida S."/>
            <person name="Kurokawa K."/>
            <person name="Ohta H."/>
        </authorList>
    </citation>
    <scope>NUCLEOTIDE SEQUENCE [LARGE SCALE GENOMIC DNA]</scope>
    <source>
        <strain evidence="7 8">NIES-2285</strain>
    </source>
</reference>
<evidence type="ECO:0000313" key="8">
    <source>
        <dbReference type="Proteomes" id="UP000054558"/>
    </source>
</evidence>
<evidence type="ECO:0000256" key="5">
    <source>
        <dbReference type="ARBA" id="ARBA00023306"/>
    </source>
</evidence>
<comment type="similarity">
    <text evidence="2">Belongs to the CDC45 family.</text>
</comment>
<dbReference type="Pfam" id="PF02724">
    <property type="entry name" value="CDC45"/>
    <property type="match status" value="1"/>
</dbReference>
<keyword evidence="8" id="KW-1185">Reference proteome</keyword>
<dbReference type="GO" id="GO:0006270">
    <property type="term" value="P:DNA replication initiation"/>
    <property type="evidence" value="ECO:0000318"/>
    <property type="project" value="GO_Central"/>
</dbReference>
<evidence type="ECO:0000256" key="6">
    <source>
        <dbReference type="SAM" id="MobiDB-lite"/>
    </source>
</evidence>
<accession>A0A1Y1IF89</accession>
<comment type="subcellular location">
    <subcellularLocation>
        <location evidence="1">Nucleus</location>
    </subcellularLocation>
</comment>
<evidence type="ECO:0000313" key="7">
    <source>
        <dbReference type="EMBL" id="GAQ87387.1"/>
    </source>
</evidence>
<keyword evidence="3" id="KW-0235">DNA replication</keyword>
<gene>
    <name evidence="7" type="ORF">KFL_003490090</name>
</gene>
<dbReference type="GO" id="GO:0003682">
    <property type="term" value="F:chromatin binding"/>
    <property type="evidence" value="ECO:0000318"/>
    <property type="project" value="GO_Central"/>
</dbReference>
<evidence type="ECO:0000256" key="4">
    <source>
        <dbReference type="ARBA" id="ARBA00023242"/>
    </source>
</evidence>
<dbReference type="OrthoDB" id="10258882at2759"/>
<organism evidence="7 8">
    <name type="scientific">Klebsormidium nitens</name>
    <name type="common">Green alga</name>
    <name type="synonym">Ulothrix nitens</name>
    <dbReference type="NCBI Taxonomy" id="105231"/>
    <lineage>
        <taxon>Eukaryota</taxon>
        <taxon>Viridiplantae</taxon>
        <taxon>Streptophyta</taxon>
        <taxon>Klebsormidiophyceae</taxon>
        <taxon>Klebsormidiales</taxon>
        <taxon>Klebsormidiaceae</taxon>
        <taxon>Klebsormidium</taxon>
    </lineage>
</organism>
<evidence type="ECO:0000256" key="2">
    <source>
        <dbReference type="ARBA" id="ARBA00010727"/>
    </source>
</evidence>
<dbReference type="PANTHER" id="PTHR10507:SF0">
    <property type="entry name" value="CELL DIVISION CONTROL PROTEIN 45 HOMOLOG"/>
    <property type="match status" value="1"/>
</dbReference>
<keyword evidence="4" id="KW-0539">Nucleus</keyword>